<dbReference type="PANTHER" id="PTHR34512">
    <property type="entry name" value="CELL SURFACE PROTEIN"/>
    <property type="match status" value="1"/>
</dbReference>
<dbReference type="SUPFAM" id="SSF63825">
    <property type="entry name" value="YWTD domain"/>
    <property type="match status" value="1"/>
</dbReference>
<dbReference type="InterPro" id="IPR006311">
    <property type="entry name" value="TAT_signal"/>
</dbReference>
<organism evidence="3 4">
    <name type="scientific">Streptomyces atriruber</name>
    <dbReference type="NCBI Taxonomy" id="545121"/>
    <lineage>
        <taxon>Bacteria</taxon>
        <taxon>Bacillati</taxon>
        <taxon>Actinomycetota</taxon>
        <taxon>Actinomycetes</taxon>
        <taxon>Kitasatosporales</taxon>
        <taxon>Streptomycetaceae</taxon>
        <taxon>Streptomyces</taxon>
    </lineage>
</organism>
<keyword evidence="1" id="KW-0732">Signal</keyword>
<dbReference type="Gene3D" id="2.130.10.10">
    <property type="entry name" value="YVTN repeat-like/Quinoprotein amine dehydrogenase"/>
    <property type="match status" value="2"/>
</dbReference>
<feature type="signal peptide" evidence="1">
    <location>
        <begin position="1"/>
        <end position="29"/>
    </location>
</feature>
<reference evidence="3 4" key="1">
    <citation type="submission" date="2024-06" db="EMBL/GenBank/DDBJ databases">
        <title>The Natural Products Discovery Center: Release of the First 8490 Sequenced Strains for Exploring Actinobacteria Biosynthetic Diversity.</title>
        <authorList>
            <person name="Kalkreuter E."/>
            <person name="Kautsar S.A."/>
            <person name="Yang D."/>
            <person name="Bader C.D."/>
            <person name="Teijaro C.N."/>
            <person name="Fluegel L."/>
            <person name="Davis C.M."/>
            <person name="Simpson J.R."/>
            <person name="Lauterbach L."/>
            <person name="Steele A.D."/>
            <person name="Gui C."/>
            <person name="Meng S."/>
            <person name="Li G."/>
            <person name="Viehrig K."/>
            <person name="Ye F."/>
            <person name="Su P."/>
            <person name="Kiefer A.F."/>
            <person name="Nichols A."/>
            <person name="Cepeda A.J."/>
            <person name="Yan W."/>
            <person name="Fan B."/>
            <person name="Jiang Y."/>
            <person name="Adhikari A."/>
            <person name="Zheng C.-J."/>
            <person name="Schuster L."/>
            <person name="Cowan T.M."/>
            <person name="Smanski M.J."/>
            <person name="Chevrette M.G."/>
            <person name="De Carvalho L.P.S."/>
            <person name="Shen B."/>
        </authorList>
    </citation>
    <scope>NUCLEOTIDE SEQUENCE [LARGE SCALE GENOMIC DNA]</scope>
    <source>
        <strain evidence="3 4">NPDC046838</strain>
    </source>
</reference>
<gene>
    <name evidence="3" type="ORF">ABZ921_02025</name>
</gene>
<evidence type="ECO:0000259" key="2">
    <source>
        <dbReference type="Pfam" id="PF13360"/>
    </source>
</evidence>
<dbReference type="InterPro" id="IPR018391">
    <property type="entry name" value="PQQ_b-propeller_rpt"/>
</dbReference>
<dbReference type="SMART" id="SM00564">
    <property type="entry name" value="PQQ"/>
    <property type="match status" value="3"/>
</dbReference>
<dbReference type="PANTHER" id="PTHR34512:SF30">
    <property type="entry name" value="OUTER MEMBRANE PROTEIN ASSEMBLY FACTOR BAMB"/>
    <property type="match status" value="1"/>
</dbReference>
<name>A0ABV3BG77_9ACTN</name>
<sequence>MPQQHISRRSVLRAGGAAGLVTAAGLATAGPGQAAQLAGAGGGGSAGTKVVDLGPAVVRFSLMSAVLVGDTLYIGSRNLDPVKIIALHMPTGKVVAETVLGTGHSIQALAADPTGRYLYAGVLQKSVSAANLYRWDLKTPDTPAKALGRIGDRDIRDLTVAPDGVVFAVGSGGAGGAAPGLWEYDPAKGEIVSLGVPSADATTAQAVAATESTVFFGAGSILHGGGGKSKAALFAHDRGARGFTQVTPRELQRDASIRELAVIDDKLVVGTAGHAAPAQVAVMDLADLGKYAVAESRGTTAKKFAALDGSVYFAGESGLLAYDRATDSIGPVEFRGPDLGEIWGVDRRGDKILVTSAFGFVAEIDPAARTSHVVELEAAGAPSAPQTVMGIAAGGGHVYVSGTGTIARHTLGRGGVDYIRVPGEAKDAVVVDRVLYTGQYSSQGIWTYDPRKGETAHQAAAFPAGQNRPADVTWDDVNRRVLVGVESDTAGGGSLWTYDPRTERSHCHVNPIDDGQCVRGVATKDGVAYLGGDNNTGTEPKATVIAFDPVAGKELWRVDPQQSAGVAALAIRGRHLYGLSRKGGFFVIDIRRHKLIHRADVSAVSNGYAAMVTNRGVVYGVSDTTVFRFHPRTFAVSTVVPHINGGWYSGSHITNDESGRLYTMRGRNLVQIIDDPTF</sequence>
<dbReference type="Proteomes" id="UP001551176">
    <property type="component" value="Unassembled WGS sequence"/>
</dbReference>
<dbReference type="InterPro" id="IPR002372">
    <property type="entry name" value="PQQ_rpt_dom"/>
</dbReference>
<dbReference type="InterPro" id="IPR011047">
    <property type="entry name" value="Quinoprotein_ADH-like_sf"/>
</dbReference>
<dbReference type="PROSITE" id="PS51318">
    <property type="entry name" value="TAT"/>
    <property type="match status" value="1"/>
</dbReference>
<accession>A0ABV3BG77</accession>
<feature type="domain" description="Pyrrolo-quinoline quinone repeat" evidence="2">
    <location>
        <begin position="541"/>
        <end position="628"/>
    </location>
</feature>
<evidence type="ECO:0000313" key="3">
    <source>
        <dbReference type="EMBL" id="MEU6819377.1"/>
    </source>
</evidence>
<feature type="chain" id="PRO_5045139375" evidence="1">
    <location>
        <begin position="30"/>
        <end position="678"/>
    </location>
</feature>
<evidence type="ECO:0000256" key="1">
    <source>
        <dbReference type="SAM" id="SignalP"/>
    </source>
</evidence>
<keyword evidence="4" id="KW-1185">Reference proteome</keyword>
<evidence type="ECO:0000313" key="4">
    <source>
        <dbReference type="Proteomes" id="UP001551176"/>
    </source>
</evidence>
<protein>
    <submittedName>
        <fullName evidence="3">PQQ-binding-like beta-propeller repeat protein</fullName>
    </submittedName>
</protein>
<dbReference type="EMBL" id="JBEYXV010000001">
    <property type="protein sequence ID" value="MEU6819377.1"/>
    <property type="molecule type" value="Genomic_DNA"/>
</dbReference>
<proteinExistence type="predicted"/>
<dbReference type="Pfam" id="PF13360">
    <property type="entry name" value="PQQ_2"/>
    <property type="match status" value="1"/>
</dbReference>
<dbReference type="RefSeq" id="WP_359343559.1">
    <property type="nucleotide sequence ID" value="NZ_JBEYXV010000001.1"/>
</dbReference>
<dbReference type="InterPro" id="IPR015943">
    <property type="entry name" value="WD40/YVTN_repeat-like_dom_sf"/>
</dbReference>
<dbReference type="SUPFAM" id="SSF50998">
    <property type="entry name" value="Quinoprotein alcohol dehydrogenase-like"/>
    <property type="match status" value="2"/>
</dbReference>
<comment type="caution">
    <text evidence="3">The sequence shown here is derived from an EMBL/GenBank/DDBJ whole genome shotgun (WGS) entry which is preliminary data.</text>
</comment>